<dbReference type="SUPFAM" id="SSF56235">
    <property type="entry name" value="N-terminal nucleophile aminohydrolases (Ntn hydrolases)"/>
    <property type="match status" value="1"/>
</dbReference>
<dbReference type="InterPro" id="IPR052896">
    <property type="entry name" value="GGT-like_enzyme"/>
</dbReference>
<keyword evidence="1" id="KW-0808">Transferase</keyword>
<organism evidence="1 2">
    <name type="scientific">Cereibacter changlensis</name>
    <dbReference type="NCBI Taxonomy" id="402884"/>
    <lineage>
        <taxon>Bacteria</taxon>
        <taxon>Pseudomonadati</taxon>
        <taxon>Pseudomonadota</taxon>
        <taxon>Alphaproteobacteria</taxon>
        <taxon>Rhodobacterales</taxon>
        <taxon>Paracoccaceae</taxon>
        <taxon>Cereibacter</taxon>
    </lineage>
</organism>
<dbReference type="Pfam" id="PF01019">
    <property type="entry name" value="G_glu_transpept"/>
    <property type="match status" value="1"/>
</dbReference>
<name>A0A4U0Z113_9RHOB</name>
<dbReference type="InterPro" id="IPR029055">
    <property type="entry name" value="Ntn_hydrolases_N"/>
</dbReference>
<dbReference type="PANTHER" id="PTHR43881">
    <property type="entry name" value="GAMMA-GLUTAMYLTRANSPEPTIDASE (AFU_ORTHOLOGUE AFUA_4G13580)"/>
    <property type="match status" value="1"/>
</dbReference>
<reference evidence="1 2" key="1">
    <citation type="submission" date="2019-04" db="EMBL/GenBank/DDBJ databases">
        <title>Crypto-aerobic microbial life in anoxic (sulfidic) marine sediments.</title>
        <authorList>
            <person name="Bhattacharya S."/>
            <person name="Roy C."/>
            <person name="Mondal N."/>
            <person name="Sarkar J."/>
            <person name="Mandal S."/>
            <person name="Rameez M.J."/>
            <person name="Ghosh W."/>
        </authorList>
    </citation>
    <scope>NUCLEOTIDE SEQUENCE [LARGE SCALE GENOMIC DNA]</scope>
    <source>
        <strain evidence="1 2">SBBC</strain>
    </source>
</reference>
<dbReference type="PANTHER" id="PTHR43881:SF1">
    <property type="entry name" value="GAMMA-GLUTAMYLTRANSPEPTIDASE (AFU_ORTHOLOGUE AFUA_4G13580)"/>
    <property type="match status" value="1"/>
</dbReference>
<comment type="caution">
    <text evidence="1">The sequence shown here is derived from an EMBL/GenBank/DDBJ whole genome shotgun (WGS) entry which is preliminary data.</text>
</comment>
<gene>
    <name evidence="1" type="ORF">FAZ78_13240</name>
</gene>
<evidence type="ECO:0000313" key="2">
    <source>
        <dbReference type="Proteomes" id="UP000306340"/>
    </source>
</evidence>
<dbReference type="EMBL" id="SWAU01000121">
    <property type="protein sequence ID" value="TKA96124.1"/>
    <property type="molecule type" value="Genomic_DNA"/>
</dbReference>
<dbReference type="GO" id="GO:0016740">
    <property type="term" value="F:transferase activity"/>
    <property type="evidence" value="ECO:0007669"/>
    <property type="project" value="UniProtKB-KW"/>
</dbReference>
<dbReference type="RefSeq" id="WP_211246130.1">
    <property type="nucleotide sequence ID" value="NZ_SWAU01000121.1"/>
</dbReference>
<proteinExistence type="predicted"/>
<sequence length="104" mass="10382">MRDFQMPGRSAVFACNGMAATSHPLASKVMIDTLQAGGNAVDAAIAGAVLLGICEPQMTGIGGDCFVLLKPAGDERIVALNGSGRAPAGLSAAALRDRGLGAMP</sequence>
<accession>A0A4U0Z113</accession>
<evidence type="ECO:0000313" key="1">
    <source>
        <dbReference type="EMBL" id="TKA96124.1"/>
    </source>
</evidence>
<protein>
    <submittedName>
        <fullName evidence="1">Gamma-glutamyltransferase</fullName>
    </submittedName>
</protein>
<dbReference type="AlphaFoldDB" id="A0A4U0Z113"/>
<dbReference type="Proteomes" id="UP000306340">
    <property type="component" value="Unassembled WGS sequence"/>
</dbReference>
<feature type="non-terminal residue" evidence="1">
    <location>
        <position position="104"/>
    </location>
</feature>